<evidence type="ECO:0000313" key="2">
    <source>
        <dbReference type="Proteomes" id="UP000662857"/>
    </source>
</evidence>
<evidence type="ECO:0000313" key="1">
    <source>
        <dbReference type="EMBL" id="QSB14173.1"/>
    </source>
</evidence>
<gene>
    <name evidence="1" type="ORF">JQS43_22035</name>
</gene>
<proteinExistence type="predicted"/>
<reference evidence="1" key="1">
    <citation type="submission" date="2021-02" db="EMBL/GenBank/DDBJ databases">
        <title>Natrosporangium hydrolyticum gen. nov., sp. nov, a haloalkaliphilic actinobacterium from a soda solonchak soil.</title>
        <authorList>
            <person name="Sorokin D.Y."/>
            <person name="Khijniak T.V."/>
            <person name="Zakharycheva A.P."/>
            <person name="Boueva O.V."/>
            <person name="Ariskina E.V."/>
            <person name="Hahnke R.L."/>
            <person name="Bunk B."/>
            <person name="Sproer C."/>
            <person name="Schumann P."/>
            <person name="Evtushenko L.I."/>
            <person name="Kublanov I.V."/>
        </authorList>
    </citation>
    <scope>NUCLEOTIDE SEQUENCE</scope>
    <source>
        <strain evidence="1">DSM 106523</strain>
    </source>
</reference>
<dbReference type="AlphaFoldDB" id="A0A895YFI3"/>
<dbReference type="EMBL" id="CP070499">
    <property type="protein sequence ID" value="QSB14173.1"/>
    <property type="molecule type" value="Genomic_DNA"/>
</dbReference>
<dbReference type="KEGG" id="nhy:JQS43_22035"/>
<keyword evidence="2" id="KW-1185">Reference proteome</keyword>
<dbReference type="RefSeq" id="WP_239676291.1">
    <property type="nucleotide sequence ID" value="NZ_CP070499.1"/>
</dbReference>
<organism evidence="1 2">
    <name type="scientific">Natronosporangium hydrolyticum</name>
    <dbReference type="NCBI Taxonomy" id="2811111"/>
    <lineage>
        <taxon>Bacteria</taxon>
        <taxon>Bacillati</taxon>
        <taxon>Actinomycetota</taxon>
        <taxon>Actinomycetes</taxon>
        <taxon>Micromonosporales</taxon>
        <taxon>Micromonosporaceae</taxon>
        <taxon>Natronosporangium</taxon>
    </lineage>
</organism>
<name>A0A895YFI3_9ACTN</name>
<protein>
    <submittedName>
        <fullName evidence="1">Uncharacterized protein</fullName>
    </submittedName>
</protein>
<accession>A0A895YFI3</accession>
<dbReference type="Proteomes" id="UP000662857">
    <property type="component" value="Chromosome"/>
</dbReference>
<sequence>MLENDERGVNFPNYGTILHGRDIRVSYLFIPEEQLHTLEGWETIQGCPPEDGEVVFIDNVHD</sequence>